<feature type="compositionally biased region" description="Low complexity" evidence="6">
    <location>
        <begin position="330"/>
        <end position="340"/>
    </location>
</feature>
<feature type="non-terminal residue" evidence="8">
    <location>
        <position position="362"/>
    </location>
</feature>
<feature type="region of interest" description="Disordered" evidence="6">
    <location>
        <begin position="236"/>
        <end position="362"/>
    </location>
</feature>
<evidence type="ECO:0000256" key="2">
    <source>
        <dbReference type="ARBA" id="ARBA00022737"/>
    </source>
</evidence>
<dbReference type="GO" id="GO:0005634">
    <property type="term" value="C:nucleus"/>
    <property type="evidence" value="ECO:0007669"/>
    <property type="project" value="UniProtKB-ARBA"/>
</dbReference>
<dbReference type="GO" id="GO:0045944">
    <property type="term" value="P:positive regulation of transcription by RNA polymerase II"/>
    <property type="evidence" value="ECO:0007669"/>
    <property type="project" value="UniProtKB-ARBA"/>
</dbReference>
<dbReference type="eggNOG" id="KOG1721">
    <property type="taxonomic scope" value="Eukaryota"/>
</dbReference>
<dbReference type="GO" id="GO:0000978">
    <property type="term" value="F:RNA polymerase II cis-regulatory region sequence-specific DNA binding"/>
    <property type="evidence" value="ECO:0007669"/>
    <property type="project" value="TreeGrafter"/>
</dbReference>
<keyword evidence="4" id="KW-0862">Zinc</keyword>
<reference evidence="8 9" key="1">
    <citation type="journal article" date="2010" name="Nat. Biotechnol.">
        <title>Genome sequence of the model mushroom Schizophyllum commune.</title>
        <authorList>
            <person name="Ohm R.A."/>
            <person name="de Jong J.F."/>
            <person name="Lugones L.G."/>
            <person name="Aerts A."/>
            <person name="Kothe E."/>
            <person name="Stajich J.E."/>
            <person name="de Vries R.P."/>
            <person name="Record E."/>
            <person name="Levasseur A."/>
            <person name="Baker S.E."/>
            <person name="Bartholomew K.A."/>
            <person name="Coutinho P.M."/>
            <person name="Erdmann S."/>
            <person name="Fowler T.J."/>
            <person name="Gathman A.C."/>
            <person name="Lombard V."/>
            <person name="Henrissat B."/>
            <person name="Knabe N."/>
            <person name="Kuees U."/>
            <person name="Lilly W.W."/>
            <person name="Lindquist E."/>
            <person name="Lucas S."/>
            <person name="Magnuson J.K."/>
            <person name="Piumi F."/>
            <person name="Raudaskoski M."/>
            <person name="Salamov A."/>
            <person name="Schmutz J."/>
            <person name="Schwarze F.W.M.R."/>
            <person name="vanKuyk P.A."/>
            <person name="Horton J.S."/>
            <person name="Grigoriev I.V."/>
            <person name="Woesten H.A.B."/>
        </authorList>
    </citation>
    <scope>NUCLEOTIDE SEQUENCE [LARGE SCALE GENOMIC DNA]</scope>
    <source>
        <strain evidence="9">H4-8 / FGSC 9210</strain>
    </source>
</reference>
<dbReference type="PRINTS" id="PR01217">
    <property type="entry name" value="PRICHEXTENSN"/>
</dbReference>
<dbReference type="PANTHER" id="PTHR19818:SF159">
    <property type="entry name" value="C2H2-TYPE DOMAIN-CONTAINING PROTEIN"/>
    <property type="match status" value="1"/>
</dbReference>
<evidence type="ECO:0000256" key="1">
    <source>
        <dbReference type="ARBA" id="ARBA00022723"/>
    </source>
</evidence>
<dbReference type="PROSITE" id="PS00028">
    <property type="entry name" value="ZINC_FINGER_C2H2_1"/>
    <property type="match status" value="1"/>
</dbReference>
<dbReference type="RefSeq" id="XP_003035631.1">
    <property type="nucleotide sequence ID" value="XM_003035585.1"/>
</dbReference>
<keyword evidence="1" id="KW-0479">Metal-binding</keyword>
<dbReference type="KEGG" id="scm:SCHCO_02608529"/>
<organism evidence="9">
    <name type="scientific">Schizophyllum commune (strain H4-8 / FGSC 9210)</name>
    <name type="common">Split gill fungus</name>
    <dbReference type="NCBI Taxonomy" id="578458"/>
    <lineage>
        <taxon>Eukaryota</taxon>
        <taxon>Fungi</taxon>
        <taxon>Dikarya</taxon>
        <taxon>Basidiomycota</taxon>
        <taxon>Agaricomycotina</taxon>
        <taxon>Agaricomycetes</taxon>
        <taxon>Agaricomycetidae</taxon>
        <taxon>Agaricales</taxon>
        <taxon>Schizophyllaceae</taxon>
        <taxon>Schizophyllum</taxon>
    </lineage>
</organism>
<evidence type="ECO:0000313" key="8">
    <source>
        <dbReference type="EMBL" id="EFJ00729.1"/>
    </source>
</evidence>
<sequence>MPKATQKFSKQIGPVTYDNGNCSKCGRYISRSSDFARHAITHMELGDKDASMYYCPHEGCAYKTLQKSNLESHFNVHTGEKPYACPECPFSSANPSSLCRHRQRLHGYVPSARRTRPGSGPATFSRPRVPQEDGPVMNGTPTATVPRRTGRASKNQNNPVDNSQSDHDAQGQPSQHPPPDQQQHPPPPPPPPQPLTFINHAPPPPDGMINGPIPMGPPMPHMMFPPHFAHFVPMQGGPPPMGPPPSGPPPMGHIQHVHMGPLPPVPPPLGMPPPPGMLPQGMPQAPPPPPLVPQAPAPPEAERSAPSPPRAPGEVEEKPKIEKRSPSPSPAKAASPTSVSRSPSPKATSNVREVSDLRTPVV</sequence>
<dbReference type="FunFam" id="3.30.160.60:FF:000446">
    <property type="entry name" value="Zinc finger protein"/>
    <property type="match status" value="1"/>
</dbReference>
<name>D8PUI3_SCHCM</name>
<dbReference type="InterPro" id="IPR013087">
    <property type="entry name" value="Znf_C2H2_type"/>
</dbReference>
<feature type="compositionally biased region" description="Pro residues" evidence="6">
    <location>
        <begin position="236"/>
        <end position="251"/>
    </location>
</feature>
<dbReference type="Proteomes" id="UP000007431">
    <property type="component" value="Unassembled WGS sequence"/>
</dbReference>
<dbReference type="GO" id="GO:0000981">
    <property type="term" value="F:DNA-binding transcription factor activity, RNA polymerase II-specific"/>
    <property type="evidence" value="ECO:0007669"/>
    <property type="project" value="TreeGrafter"/>
</dbReference>
<dbReference type="PANTHER" id="PTHR19818">
    <property type="entry name" value="ZINC FINGER PROTEIN ZIC AND GLI"/>
    <property type="match status" value="1"/>
</dbReference>
<dbReference type="GeneID" id="9587205"/>
<dbReference type="AlphaFoldDB" id="D8PUI3"/>
<proteinExistence type="predicted"/>
<dbReference type="EMBL" id="GL377303">
    <property type="protein sequence ID" value="EFJ00729.1"/>
    <property type="molecule type" value="Genomic_DNA"/>
</dbReference>
<dbReference type="VEuPathDB" id="FungiDB:SCHCODRAFT_02608529"/>
<dbReference type="OrthoDB" id="654211at2759"/>
<evidence type="ECO:0000256" key="6">
    <source>
        <dbReference type="SAM" id="MobiDB-lite"/>
    </source>
</evidence>
<dbReference type="SMART" id="SM00355">
    <property type="entry name" value="ZnF_C2H2"/>
    <property type="match status" value="3"/>
</dbReference>
<keyword evidence="2" id="KW-0677">Repeat</keyword>
<feature type="compositionally biased region" description="Polar residues" evidence="6">
    <location>
        <begin position="341"/>
        <end position="352"/>
    </location>
</feature>
<feature type="compositionally biased region" description="Polar residues" evidence="6">
    <location>
        <begin position="152"/>
        <end position="163"/>
    </location>
</feature>
<accession>D8PUI3</accession>
<protein>
    <recommendedName>
        <fullName evidence="7">C2H2-type domain-containing protein</fullName>
    </recommendedName>
</protein>
<dbReference type="GO" id="GO:0008270">
    <property type="term" value="F:zinc ion binding"/>
    <property type="evidence" value="ECO:0007669"/>
    <property type="project" value="UniProtKB-KW"/>
</dbReference>
<feature type="compositionally biased region" description="Pro residues" evidence="6">
    <location>
        <begin position="284"/>
        <end position="299"/>
    </location>
</feature>
<feature type="compositionally biased region" description="Basic and acidic residues" evidence="6">
    <location>
        <begin position="313"/>
        <end position="325"/>
    </location>
</feature>
<evidence type="ECO:0000313" key="9">
    <source>
        <dbReference type="Proteomes" id="UP000007431"/>
    </source>
</evidence>
<dbReference type="HOGENOM" id="CLU_765375_0_0_1"/>
<evidence type="ECO:0000256" key="5">
    <source>
        <dbReference type="PROSITE-ProRule" id="PRU00042"/>
    </source>
</evidence>
<dbReference type="SUPFAM" id="SSF57667">
    <property type="entry name" value="beta-beta-alpha zinc fingers"/>
    <property type="match status" value="1"/>
</dbReference>
<evidence type="ECO:0000259" key="7">
    <source>
        <dbReference type="PROSITE" id="PS50157"/>
    </source>
</evidence>
<evidence type="ECO:0000256" key="4">
    <source>
        <dbReference type="ARBA" id="ARBA00022833"/>
    </source>
</evidence>
<dbReference type="InParanoid" id="D8PUI3"/>
<feature type="domain" description="C2H2-type" evidence="7">
    <location>
        <begin position="53"/>
        <end position="82"/>
    </location>
</feature>
<feature type="compositionally biased region" description="Pro residues" evidence="6">
    <location>
        <begin position="261"/>
        <end position="277"/>
    </location>
</feature>
<dbReference type="PROSITE" id="PS50157">
    <property type="entry name" value="ZINC_FINGER_C2H2_2"/>
    <property type="match status" value="1"/>
</dbReference>
<keyword evidence="9" id="KW-1185">Reference proteome</keyword>
<gene>
    <name evidence="8" type="ORF">SCHCODRAFT_104934</name>
</gene>
<dbReference type="InterPro" id="IPR050329">
    <property type="entry name" value="GLI_C2H2-zinc-finger"/>
</dbReference>
<dbReference type="OMA" id="HVCNFAN"/>
<dbReference type="Pfam" id="PF00096">
    <property type="entry name" value="zf-C2H2"/>
    <property type="match status" value="1"/>
</dbReference>
<dbReference type="InterPro" id="IPR036236">
    <property type="entry name" value="Znf_C2H2_sf"/>
</dbReference>
<dbReference type="Gene3D" id="3.30.160.60">
    <property type="entry name" value="Classic Zinc Finger"/>
    <property type="match status" value="2"/>
</dbReference>
<feature type="region of interest" description="Disordered" evidence="6">
    <location>
        <begin position="108"/>
        <end position="214"/>
    </location>
</feature>
<keyword evidence="3 5" id="KW-0863">Zinc-finger</keyword>
<feature type="compositionally biased region" description="Pro residues" evidence="6">
    <location>
        <begin position="175"/>
        <end position="194"/>
    </location>
</feature>
<evidence type="ECO:0000256" key="3">
    <source>
        <dbReference type="ARBA" id="ARBA00022771"/>
    </source>
</evidence>